<dbReference type="OrthoDB" id="442460at2759"/>
<keyword evidence="5" id="KW-0378">Hydrolase</keyword>
<dbReference type="GeneID" id="18260542"/>
<feature type="region of interest" description="Disordered" evidence="6">
    <location>
        <begin position="1066"/>
        <end position="1093"/>
    </location>
</feature>
<feature type="region of interest" description="Disordered" evidence="6">
    <location>
        <begin position="187"/>
        <end position="258"/>
    </location>
</feature>
<evidence type="ECO:0000256" key="5">
    <source>
        <dbReference type="ARBA" id="ARBA00022801"/>
    </source>
</evidence>
<evidence type="ECO:0000259" key="7">
    <source>
        <dbReference type="PROSITE" id="PS50600"/>
    </source>
</evidence>
<feature type="compositionally biased region" description="Polar residues" evidence="6">
    <location>
        <begin position="1004"/>
        <end position="1015"/>
    </location>
</feature>
<evidence type="ECO:0000256" key="3">
    <source>
        <dbReference type="ARBA" id="ARBA00022670"/>
    </source>
</evidence>
<sequence>MPHPGRFLKDLAPQRHVNTLNSSPSQPPKFRSNNPERAPPLDNPRPPKRAKLNSPKKPLEEIESDSDTASRAGRHESQQSLSRSNSHSHPVNASFLEFKSVESTACLDFKREKKHQQKRPNGSGFRVPVTPLSLTRPLSSMESIEDDDLDELTLSTPQHSGVQRPARVVTRPENSFNDAADRYILSYRASPRKCRSRTQPNPPKKRASSEAIEDEKKSDSPKRQKMDPKTPNEQKKSPSISHRGEITPTQWNSKSPNLSQGLRVRSALCNPDHRYMYRDSVKACTLRLRDSELRGQIGLDDSTELEWLGITKRTRTISYHPSSSIVKIDLSNYQTPSVRVVSPLVIRFFTVPEAQKAVEWAKEKLGVTVEELDVEKLESIYKKIDLNTAQESARKSGEQSQHFQSPVPQEARRHSVDVVEVSKSSVSRNKIREQMQISTQSPAPQRRSESVIYSTRSLRSATRTQSLDVSPKPAPRRWSPKQRELWENWKIPLIYERTTVEKEDIMRLDEGQFLNDNIVNFALRYIYATYSKIDNLNARVYLHNSFFYDKLKKAPKGSNGINYDGVKSWTAKVDLLSYDYVIVPVNEDFHWWVAIICNPGRLDLDARKAEDKKADAGSSDLEVIGESSKAAATDRNGSADHGKSDDIELAVSDLVAKPVRIDLTASPKAEQGKKSGSAGKRFDFKEPKIITLDSLGKTHYPAVNLLKKYLLAEFEHKRGKTITEVPAQLGMRAVNIPTQSNVYDCGIYVIEYILQFARDPDLFISRLLRRDGKEWDFDPSEMRYLLRENILLEQEKYQAKQLGEKVSRSNSLSSSQPPASAPTTPTVNGNDADASRRYSSESCSSAAEPSRPASTNATPGPGVEVHEISDSESEAKLSPAAPHSTRQSVEPSSPPKLPPRPTTPTQVPVEDKPLPSVEPSDEMEVVRSPEPKFISKIPTSSPAPVSASKQGSSARRASLTLSQRPNRPLEVIPRSFYGSLNLDASPSEWWHGCESPNTRKKRQPQPTQATKSATSPKEVGRRQSVNGTTTTPNQSQNQIQKSYGHVTSQFVLDETEPEVVSAKLIRPAASRRSVGPTSENRGGSYVVDLTEDD</sequence>
<evidence type="ECO:0000313" key="8">
    <source>
        <dbReference type="EMBL" id="EGS17189.1"/>
    </source>
</evidence>
<dbReference type="OMA" id="GWDKDWH"/>
<dbReference type="EMBL" id="GL988047">
    <property type="protein sequence ID" value="EGS17189.1"/>
    <property type="molecule type" value="Genomic_DNA"/>
</dbReference>
<dbReference type="GO" id="GO:0006508">
    <property type="term" value="P:proteolysis"/>
    <property type="evidence" value="ECO:0007669"/>
    <property type="project" value="UniProtKB-KW"/>
</dbReference>
<dbReference type="RefSeq" id="XP_006696807.1">
    <property type="nucleotide sequence ID" value="XM_006696744.1"/>
</dbReference>
<feature type="compositionally biased region" description="Basic and acidic residues" evidence="6">
    <location>
        <begin position="214"/>
        <end position="236"/>
    </location>
</feature>
<feature type="region of interest" description="Disordered" evidence="6">
    <location>
        <begin position="1"/>
        <end position="91"/>
    </location>
</feature>
<feature type="region of interest" description="Disordered" evidence="6">
    <location>
        <begin position="802"/>
        <end position="970"/>
    </location>
</feature>
<dbReference type="GO" id="GO:0016926">
    <property type="term" value="P:protein desumoylation"/>
    <property type="evidence" value="ECO:0007669"/>
    <property type="project" value="TreeGrafter"/>
</dbReference>
<dbReference type="Proteomes" id="UP000008066">
    <property type="component" value="Unassembled WGS sequence"/>
</dbReference>
<dbReference type="eggNOG" id="KOG0779">
    <property type="taxonomic scope" value="Eukaryota"/>
</dbReference>
<feature type="domain" description="Ubiquitin-like protease family profile" evidence="7">
    <location>
        <begin position="498"/>
        <end position="756"/>
    </location>
</feature>
<feature type="compositionally biased region" description="Low complexity" evidence="6">
    <location>
        <begin position="418"/>
        <end position="427"/>
    </location>
</feature>
<dbReference type="GO" id="GO:0005737">
    <property type="term" value="C:cytoplasm"/>
    <property type="evidence" value="ECO:0007669"/>
    <property type="project" value="TreeGrafter"/>
</dbReference>
<keyword evidence="2" id="KW-0597">Phosphoprotein</keyword>
<evidence type="ECO:0000256" key="6">
    <source>
        <dbReference type="SAM" id="MobiDB-lite"/>
    </source>
</evidence>
<dbReference type="AlphaFoldDB" id="G0SG50"/>
<feature type="region of interest" description="Disordered" evidence="6">
    <location>
        <begin position="109"/>
        <end position="175"/>
    </location>
</feature>
<feature type="region of interest" description="Disordered" evidence="6">
    <location>
        <begin position="986"/>
        <end position="1042"/>
    </location>
</feature>
<feature type="compositionally biased region" description="Pro residues" evidence="6">
    <location>
        <begin position="892"/>
        <end position="902"/>
    </location>
</feature>
<dbReference type="Gene3D" id="3.40.395.10">
    <property type="entry name" value="Adenoviral Proteinase, Chain A"/>
    <property type="match status" value="1"/>
</dbReference>
<dbReference type="KEGG" id="cthr:CTHT_0065040"/>
<feature type="compositionally biased region" description="Polar residues" evidence="6">
    <location>
        <begin position="451"/>
        <end position="468"/>
    </location>
</feature>
<dbReference type="HOGENOM" id="CLU_323639_0_0_1"/>
<dbReference type="InterPro" id="IPR051947">
    <property type="entry name" value="Sentrin-specific_protease"/>
</dbReference>
<dbReference type="SUPFAM" id="SSF54001">
    <property type="entry name" value="Cysteine proteinases"/>
    <property type="match status" value="1"/>
</dbReference>
<feature type="compositionally biased region" description="Polar residues" evidence="6">
    <location>
        <begin position="247"/>
        <end position="258"/>
    </location>
</feature>
<dbReference type="PANTHER" id="PTHR46896:SF3">
    <property type="entry name" value="FI06413P-RELATED"/>
    <property type="match status" value="1"/>
</dbReference>
<feature type="compositionally biased region" description="Polar residues" evidence="6">
    <location>
        <begin position="937"/>
        <end position="965"/>
    </location>
</feature>
<dbReference type="InterPro" id="IPR003653">
    <property type="entry name" value="Peptidase_C48_C"/>
</dbReference>
<dbReference type="InterPro" id="IPR038765">
    <property type="entry name" value="Papain-like_cys_pep_sf"/>
</dbReference>
<protein>
    <submittedName>
        <fullName evidence="8">Cysteine-type peptidase-like protein</fullName>
    </submittedName>
</protein>
<feature type="compositionally biased region" description="Polar residues" evidence="6">
    <location>
        <begin position="1023"/>
        <end position="1042"/>
    </location>
</feature>
<name>G0SG50_CHATD</name>
<feature type="compositionally biased region" description="Low complexity" evidence="6">
    <location>
        <begin position="808"/>
        <end position="826"/>
    </location>
</feature>
<dbReference type="GO" id="GO:0005634">
    <property type="term" value="C:nucleus"/>
    <property type="evidence" value="ECO:0007669"/>
    <property type="project" value="TreeGrafter"/>
</dbReference>
<feature type="compositionally biased region" description="Basic and acidic residues" evidence="6">
    <location>
        <begin position="864"/>
        <end position="875"/>
    </location>
</feature>
<accession>G0SG50</accession>
<dbReference type="PANTHER" id="PTHR46896">
    <property type="entry name" value="SENTRIN-SPECIFIC PROTEASE"/>
    <property type="match status" value="1"/>
</dbReference>
<keyword evidence="3" id="KW-0645">Protease</keyword>
<dbReference type="STRING" id="759272.G0SG50"/>
<dbReference type="GO" id="GO:0070139">
    <property type="term" value="F:SUMO-specific endopeptidase activity"/>
    <property type="evidence" value="ECO:0007669"/>
    <property type="project" value="TreeGrafter"/>
</dbReference>
<feature type="compositionally biased region" description="Low complexity" evidence="6">
    <location>
        <begin position="840"/>
        <end position="854"/>
    </location>
</feature>
<comment type="similarity">
    <text evidence="1">Belongs to the peptidase C48 family.</text>
</comment>
<keyword evidence="9" id="KW-1185">Reference proteome</keyword>
<feature type="region of interest" description="Disordered" evidence="6">
    <location>
        <begin position="617"/>
        <end position="644"/>
    </location>
</feature>
<feature type="compositionally biased region" description="Low complexity" evidence="6">
    <location>
        <begin position="78"/>
        <end position="89"/>
    </location>
</feature>
<evidence type="ECO:0000256" key="1">
    <source>
        <dbReference type="ARBA" id="ARBA00005234"/>
    </source>
</evidence>
<reference evidence="8 9" key="1">
    <citation type="journal article" date="2011" name="Cell">
        <title>Insight into structure and assembly of the nuclear pore complex by utilizing the genome of a eukaryotic thermophile.</title>
        <authorList>
            <person name="Amlacher S."/>
            <person name="Sarges P."/>
            <person name="Flemming D."/>
            <person name="van Noort V."/>
            <person name="Kunze R."/>
            <person name="Devos D.P."/>
            <person name="Arumugam M."/>
            <person name="Bork P."/>
            <person name="Hurt E."/>
        </authorList>
    </citation>
    <scope>NUCLEOTIDE SEQUENCE [LARGE SCALE GENOMIC DNA]</scope>
    <source>
        <strain evidence="9">DSM 1495 / CBS 144.50 / IMI 039719</strain>
    </source>
</reference>
<feature type="compositionally biased region" description="Polar residues" evidence="6">
    <location>
        <begin position="398"/>
        <end position="407"/>
    </location>
</feature>
<organism evidence="9">
    <name type="scientific">Chaetomium thermophilum (strain DSM 1495 / CBS 144.50 / IMI 039719)</name>
    <name type="common">Thermochaetoides thermophila</name>
    <dbReference type="NCBI Taxonomy" id="759272"/>
    <lineage>
        <taxon>Eukaryota</taxon>
        <taxon>Fungi</taxon>
        <taxon>Dikarya</taxon>
        <taxon>Ascomycota</taxon>
        <taxon>Pezizomycotina</taxon>
        <taxon>Sordariomycetes</taxon>
        <taxon>Sordariomycetidae</taxon>
        <taxon>Sordariales</taxon>
        <taxon>Chaetomiaceae</taxon>
        <taxon>Thermochaetoides</taxon>
    </lineage>
</organism>
<evidence type="ECO:0000313" key="9">
    <source>
        <dbReference type="Proteomes" id="UP000008066"/>
    </source>
</evidence>
<evidence type="ECO:0000256" key="4">
    <source>
        <dbReference type="ARBA" id="ARBA00022786"/>
    </source>
</evidence>
<proteinExistence type="inferred from homology"/>
<gene>
    <name evidence="8" type="ORF">CTHT_0065040</name>
</gene>
<evidence type="ECO:0000256" key="2">
    <source>
        <dbReference type="ARBA" id="ARBA00022553"/>
    </source>
</evidence>
<dbReference type="PROSITE" id="PS50600">
    <property type="entry name" value="ULP_PROTEASE"/>
    <property type="match status" value="1"/>
</dbReference>
<feature type="region of interest" description="Disordered" evidence="6">
    <location>
        <begin position="392"/>
        <end position="477"/>
    </location>
</feature>
<dbReference type="Pfam" id="PF02902">
    <property type="entry name" value="Peptidase_C48"/>
    <property type="match status" value="1"/>
</dbReference>
<keyword evidence="4" id="KW-0833">Ubl conjugation pathway</keyword>